<gene>
    <name evidence="1" type="ORF">HPBE_LOCUS22979</name>
</gene>
<accession>A0A183GJW8</accession>
<reference evidence="3" key="2">
    <citation type="submission" date="2019-09" db="UniProtKB">
        <authorList>
            <consortium name="WormBaseParasite"/>
        </authorList>
    </citation>
    <scope>IDENTIFICATION</scope>
</reference>
<evidence type="ECO:0000313" key="1">
    <source>
        <dbReference type="EMBL" id="VDP35789.1"/>
    </source>
</evidence>
<dbReference type="AlphaFoldDB" id="A0A183GJW8"/>
<dbReference type="Proteomes" id="UP000050761">
    <property type="component" value="Unassembled WGS sequence"/>
</dbReference>
<name>A0A183GJW8_HELPZ</name>
<accession>A0A3P8GM83</accession>
<keyword evidence="2" id="KW-1185">Reference proteome</keyword>
<proteinExistence type="predicted"/>
<dbReference type="EMBL" id="UZAH01034553">
    <property type="protein sequence ID" value="VDP35789.1"/>
    <property type="molecule type" value="Genomic_DNA"/>
</dbReference>
<organism evidence="2 3">
    <name type="scientific">Heligmosomoides polygyrus</name>
    <name type="common">Parasitic roundworm</name>
    <dbReference type="NCBI Taxonomy" id="6339"/>
    <lineage>
        <taxon>Eukaryota</taxon>
        <taxon>Metazoa</taxon>
        <taxon>Ecdysozoa</taxon>
        <taxon>Nematoda</taxon>
        <taxon>Chromadorea</taxon>
        <taxon>Rhabditida</taxon>
        <taxon>Rhabditina</taxon>
        <taxon>Rhabditomorpha</taxon>
        <taxon>Strongyloidea</taxon>
        <taxon>Heligmosomidae</taxon>
        <taxon>Heligmosomoides</taxon>
    </lineage>
</organism>
<reference evidence="1 2" key="1">
    <citation type="submission" date="2018-11" db="EMBL/GenBank/DDBJ databases">
        <authorList>
            <consortium name="Pathogen Informatics"/>
        </authorList>
    </citation>
    <scope>NUCLEOTIDE SEQUENCE [LARGE SCALE GENOMIC DNA]</scope>
</reference>
<sequence length="104" mass="10472">MAVGGLVDRVVVGDLELGEVGLDVEVPGFKVAAVVIRIVVGGNVVVPLVESLVDVVVLCVDDVVVEEILALGVLEAGIFGFCEEAACASVEVPAAVVADVVVSC</sequence>
<dbReference type="WBParaSite" id="HPBE_0002298001-mRNA-1">
    <property type="protein sequence ID" value="HPBE_0002298001-mRNA-1"/>
    <property type="gene ID" value="HPBE_0002298001"/>
</dbReference>
<evidence type="ECO:0000313" key="2">
    <source>
        <dbReference type="Proteomes" id="UP000050761"/>
    </source>
</evidence>
<evidence type="ECO:0000313" key="3">
    <source>
        <dbReference type="WBParaSite" id="HPBE_0002298001-mRNA-1"/>
    </source>
</evidence>
<protein>
    <submittedName>
        <fullName evidence="1 3">Uncharacterized protein</fullName>
    </submittedName>
</protein>